<evidence type="ECO:0000313" key="15">
    <source>
        <dbReference type="Proteomes" id="UP001208570"/>
    </source>
</evidence>
<keyword evidence="4 12" id="KW-0863">Zinc-finger</keyword>
<dbReference type="Pfam" id="PF00096">
    <property type="entry name" value="zf-C2H2"/>
    <property type="match status" value="3"/>
</dbReference>
<feature type="domain" description="C2H2-type" evidence="13">
    <location>
        <begin position="405"/>
        <end position="432"/>
    </location>
</feature>
<proteinExistence type="inferred from homology"/>
<evidence type="ECO:0000256" key="4">
    <source>
        <dbReference type="ARBA" id="ARBA00022771"/>
    </source>
</evidence>
<keyword evidence="5" id="KW-0862">Zinc</keyword>
<comment type="caution">
    <text evidence="14">The sequence shown here is derived from an EMBL/GenBank/DDBJ whole genome shotgun (WGS) entry which is preliminary data.</text>
</comment>
<name>A0AAD9J5Q4_9ANNE</name>
<evidence type="ECO:0000256" key="5">
    <source>
        <dbReference type="ARBA" id="ARBA00022833"/>
    </source>
</evidence>
<feature type="domain" description="C2H2-type" evidence="13">
    <location>
        <begin position="375"/>
        <end position="404"/>
    </location>
</feature>
<keyword evidence="8" id="KW-0804">Transcription</keyword>
<dbReference type="FunFam" id="3.30.160.60:FF:000014">
    <property type="entry name" value="Transcription factor Sp3"/>
    <property type="match status" value="1"/>
</dbReference>
<protein>
    <recommendedName>
        <fullName evidence="13">C2H2-type domain-containing protein</fullName>
    </recommendedName>
</protein>
<evidence type="ECO:0000256" key="12">
    <source>
        <dbReference type="PROSITE-ProRule" id="PRU00042"/>
    </source>
</evidence>
<evidence type="ECO:0000256" key="9">
    <source>
        <dbReference type="ARBA" id="ARBA00023242"/>
    </source>
</evidence>
<accession>A0AAD9J5Q4</accession>
<dbReference type="PANTHER" id="PTHR23235:SF170">
    <property type="entry name" value="FI01014P-RELATED"/>
    <property type="match status" value="1"/>
</dbReference>
<dbReference type="EMBL" id="JAODUP010000575">
    <property type="protein sequence ID" value="KAK2146986.1"/>
    <property type="molecule type" value="Genomic_DNA"/>
</dbReference>
<dbReference type="FunFam" id="3.30.160.60:FF:000077">
    <property type="entry name" value="Sp8 transcription factor"/>
    <property type="match status" value="1"/>
</dbReference>
<dbReference type="GO" id="GO:0000978">
    <property type="term" value="F:RNA polymerase II cis-regulatory region sequence-specific DNA binding"/>
    <property type="evidence" value="ECO:0007669"/>
    <property type="project" value="TreeGrafter"/>
</dbReference>
<gene>
    <name evidence="14" type="ORF">LSH36_575g01023</name>
</gene>
<evidence type="ECO:0000256" key="7">
    <source>
        <dbReference type="ARBA" id="ARBA00023125"/>
    </source>
</evidence>
<evidence type="ECO:0000259" key="13">
    <source>
        <dbReference type="PROSITE" id="PS50157"/>
    </source>
</evidence>
<evidence type="ECO:0000256" key="6">
    <source>
        <dbReference type="ARBA" id="ARBA00023015"/>
    </source>
</evidence>
<keyword evidence="3" id="KW-0677">Repeat</keyword>
<comment type="subcellular location">
    <subcellularLocation>
        <location evidence="1">Nucleus</location>
    </subcellularLocation>
</comment>
<dbReference type="GO" id="GO:0008270">
    <property type="term" value="F:zinc ion binding"/>
    <property type="evidence" value="ECO:0007669"/>
    <property type="project" value="UniProtKB-KW"/>
</dbReference>
<evidence type="ECO:0000256" key="1">
    <source>
        <dbReference type="ARBA" id="ARBA00004123"/>
    </source>
</evidence>
<dbReference type="SUPFAM" id="SSF57667">
    <property type="entry name" value="beta-beta-alpha zinc fingers"/>
    <property type="match status" value="2"/>
</dbReference>
<keyword evidence="6" id="KW-0805">Transcription regulation</keyword>
<dbReference type="GO" id="GO:0005634">
    <property type="term" value="C:nucleus"/>
    <property type="evidence" value="ECO:0007669"/>
    <property type="project" value="UniProtKB-SubCell"/>
</dbReference>
<evidence type="ECO:0000256" key="8">
    <source>
        <dbReference type="ARBA" id="ARBA00023163"/>
    </source>
</evidence>
<evidence type="ECO:0000313" key="14">
    <source>
        <dbReference type="EMBL" id="KAK2146986.1"/>
    </source>
</evidence>
<comment type="similarity">
    <text evidence="11">Belongs to the Sp1 C2H2-type zinc-finger protein family.</text>
</comment>
<dbReference type="InterPro" id="IPR036236">
    <property type="entry name" value="Znf_C2H2_sf"/>
</dbReference>
<comment type="function">
    <text evidence="10">Transcription factor which plays a key role in limb development. Positively regulates FGF8 expression in the apical ectodermal ridge (AER) and contributes to limb outgrowth in embryos.</text>
</comment>
<dbReference type="PROSITE" id="PS50157">
    <property type="entry name" value="ZINC_FINGER_C2H2_2"/>
    <property type="match status" value="3"/>
</dbReference>
<keyword evidence="15" id="KW-1185">Reference proteome</keyword>
<dbReference type="AlphaFoldDB" id="A0AAD9J5Q4"/>
<dbReference type="PROSITE" id="PS00028">
    <property type="entry name" value="ZINC_FINGER_C2H2_1"/>
    <property type="match status" value="3"/>
</dbReference>
<dbReference type="CDD" id="cd22547">
    <property type="entry name" value="SP6-9-like_N"/>
    <property type="match status" value="1"/>
</dbReference>
<reference evidence="14" key="1">
    <citation type="journal article" date="2023" name="Mol. Biol. Evol.">
        <title>Third-Generation Sequencing Reveals the Adaptive Role of the Epigenome in Three Deep-Sea Polychaetes.</title>
        <authorList>
            <person name="Perez M."/>
            <person name="Aroh O."/>
            <person name="Sun Y."/>
            <person name="Lan Y."/>
            <person name="Juniper S.K."/>
            <person name="Young C.R."/>
            <person name="Angers B."/>
            <person name="Qian P.Y."/>
        </authorList>
    </citation>
    <scope>NUCLEOTIDE SEQUENCE</scope>
    <source>
        <strain evidence="14">P08H-3</strain>
    </source>
</reference>
<dbReference type="GO" id="GO:0000981">
    <property type="term" value="F:DNA-binding transcription factor activity, RNA polymerase II-specific"/>
    <property type="evidence" value="ECO:0007669"/>
    <property type="project" value="TreeGrafter"/>
</dbReference>
<keyword evidence="7" id="KW-0238">DNA-binding</keyword>
<evidence type="ECO:0000256" key="2">
    <source>
        <dbReference type="ARBA" id="ARBA00022723"/>
    </source>
</evidence>
<evidence type="ECO:0000256" key="10">
    <source>
        <dbReference type="ARBA" id="ARBA00037677"/>
    </source>
</evidence>
<evidence type="ECO:0000256" key="11">
    <source>
        <dbReference type="ARBA" id="ARBA00038409"/>
    </source>
</evidence>
<dbReference type="PANTHER" id="PTHR23235">
    <property type="entry name" value="KRUEPPEL-LIKE TRANSCRIPTION FACTOR"/>
    <property type="match status" value="1"/>
</dbReference>
<dbReference type="Gene3D" id="3.30.160.60">
    <property type="entry name" value="Classic Zinc Finger"/>
    <property type="match status" value="3"/>
</dbReference>
<dbReference type="FunFam" id="3.30.160.60:FF:000026">
    <property type="entry name" value="Transcription factor Sp3"/>
    <property type="match status" value="1"/>
</dbReference>
<evidence type="ECO:0000256" key="3">
    <source>
        <dbReference type="ARBA" id="ARBA00022737"/>
    </source>
</evidence>
<dbReference type="SMART" id="SM00355">
    <property type="entry name" value="ZnF_C2H2"/>
    <property type="match status" value="3"/>
</dbReference>
<feature type="domain" description="C2H2-type" evidence="13">
    <location>
        <begin position="345"/>
        <end position="374"/>
    </location>
</feature>
<sequence>MELLYSFDLLSPDKRQTNFSPNIIKTRAGYLKRRWEDGTPFGGASLSMLSAQCGKLSSKAQAVITDPTFAKTFHPWKKGLDAAQSQNMATINGLVHNDPALTFPRTTMSSCAMACANTFLHPGNGQAVMSMSNSCAKNQNVDVNMWTNNGFNGAMNTVYSRWPTAVNGSYDTLTGMAVQNQPTSSAHALPKQEVPITSQAQAGNANSWWEVHGAHPGGPASWVSDMAPSGNAIHAQIPTTMAAPSGDYSLGAIANNGSAFIPPGQHLISDGYKSMLSAGSVVSGSMVSGFNANFPNGFLGSGLTALASPRAQRRYTGRSTCDCPNCQEADRLGPAGSHLRKRNIHSCHIPGCGKIYNKTSHLKAHLRWHTGERPFVCNWLFCGKRFTRSDELQRHIRTHTGEKRFQCPVCSKRFMRSDHLSKHVKTHQNKKEMSTEKTAAVKVKREKSSRLAKV</sequence>
<dbReference type="InterPro" id="IPR013087">
    <property type="entry name" value="Znf_C2H2_type"/>
</dbReference>
<organism evidence="14 15">
    <name type="scientific">Paralvinella palmiformis</name>
    <dbReference type="NCBI Taxonomy" id="53620"/>
    <lineage>
        <taxon>Eukaryota</taxon>
        <taxon>Metazoa</taxon>
        <taxon>Spiralia</taxon>
        <taxon>Lophotrochozoa</taxon>
        <taxon>Annelida</taxon>
        <taxon>Polychaeta</taxon>
        <taxon>Sedentaria</taxon>
        <taxon>Canalipalpata</taxon>
        <taxon>Terebellida</taxon>
        <taxon>Terebelliformia</taxon>
        <taxon>Alvinellidae</taxon>
        <taxon>Paralvinella</taxon>
    </lineage>
</organism>
<keyword evidence="9" id="KW-0539">Nucleus</keyword>
<dbReference type="Proteomes" id="UP001208570">
    <property type="component" value="Unassembled WGS sequence"/>
</dbReference>
<keyword evidence="2" id="KW-0479">Metal-binding</keyword>